<reference evidence="13 14" key="1">
    <citation type="submission" date="2023-11" db="EMBL/GenBank/DDBJ databases">
        <title>An acidophilic fungus is an integral part of prey digestion in a carnivorous sundew plant.</title>
        <authorList>
            <person name="Tsai I.J."/>
        </authorList>
    </citation>
    <scope>NUCLEOTIDE SEQUENCE [LARGE SCALE GENOMIC DNA]</scope>
    <source>
        <strain evidence="13">169a</strain>
    </source>
</reference>
<keyword evidence="3 10" id="KW-0812">Transmembrane</keyword>
<evidence type="ECO:0000313" key="13">
    <source>
        <dbReference type="EMBL" id="WPG99304.1"/>
    </source>
</evidence>
<dbReference type="EC" id="2.3.1.225" evidence="10"/>
<dbReference type="GO" id="GO:0016020">
    <property type="term" value="C:membrane"/>
    <property type="evidence" value="ECO:0007669"/>
    <property type="project" value="UniProtKB-SubCell"/>
</dbReference>
<protein>
    <recommendedName>
        <fullName evidence="10">Palmitoyltransferase</fullName>
        <ecNumber evidence="10">2.3.1.225</ecNumber>
    </recommendedName>
</protein>
<evidence type="ECO:0000256" key="11">
    <source>
        <dbReference type="SAM" id="MobiDB-lite"/>
    </source>
</evidence>
<evidence type="ECO:0000256" key="9">
    <source>
        <dbReference type="ARBA" id="ARBA00048048"/>
    </source>
</evidence>
<dbReference type="Pfam" id="PF01529">
    <property type="entry name" value="DHHC"/>
    <property type="match status" value="1"/>
</dbReference>
<dbReference type="GO" id="GO:0019706">
    <property type="term" value="F:protein-cysteine S-palmitoyltransferase activity"/>
    <property type="evidence" value="ECO:0007669"/>
    <property type="project" value="UniProtKB-EC"/>
</dbReference>
<evidence type="ECO:0000256" key="2">
    <source>
        <dbReference type="ARBA" id="ARBA00022679"/>
    </source>
</evidence>
<comment type="similarity">
    <text evidence="10">Belongs to the DHHC palmitoyltransferase family.</text>
</comment>
<evidence type="ECO:0000256" key="8">
    <source>
        <dbReference type="ARBA" id="ARBA00023315"/>
    </source>
</evidence>
<sequence>MPRNPFDSLPTLATPPQISPNPTRRTIASWARQIERCCCQTLAYFPLTFVYGLSTWAVWVAVHVSYQGKFGVEKSTLGGNVKAIAVVALYGLANLSYTIAVFTNPGSPLDKRRDWSVPVKRNGKRRNSGSGGAGAYQGLPTHEPDGWENDALPPMTMVTAKSSGAARYCSKCQTTKPDRTHHCSSCGRCVLKMDHHCPWLATCVGLHNYKAFFLFLFYISLFSWLCFLISASWVWNEIMDDNTDLEQGWHVVNTIMLAVLGGIIGLVISGFTAWHGYLVVNGQTTIESLEKTRYLSPLKNTLQTSVTQDHERHYLNNIHPPTTPSLEPQPLTDQIKQIHANSAPGILRPEEGEVPQTPDQTSSPANLHSSPAHASLQHSYAALERQREHDRYNAYLDELASERLPHAFNLGWRGNLVAVFGRVPYLWALPVCNSIGDGWAWEVSDDWLEARERVGREREEEERRRREELRNGGGVWDGTQGGGPTGRPMPNFRWTPGQGFVNRAPQPSYFQPPPRTSSRNTDVVQLQSLTAQSGSDSIRPTQGSQHHASSSVDSYSSTSTSSTNSSDRDTRHMYAHAHAEINGIGSTNLENWNDVPDEMRKTKSKPNPGRRKGD</sequence>
<feature type="region of interest" description="Disordered" evidence="11">
    <location>
        <begin position="453"/>
        <end position="614"/>
    </location>
</feature>
<dbReference type="PROSITE" id="PS50216">
    <property type="entry name" value="DHHC"/>
    <property type="match status" value="1"/>
</dbReference>
<feature type="compositionally biased region" description="Polar residues" evidence="11">
    <location>
        <begin position="516"/>
        <end position="548"/>
    </location>
</feature>
<feature type="compositionally biased region" description="Basic and acidic residues" evidence="11">
    <location>
        <begin position="453"/>
        <end position="470"/>
    </location>
</feature>
<dbReference type="InterPro" id="IPR001594">
    <property type="entry name" value="Palmitoyltrfase_DHHC"/>
</dbReference>
<dbReference type="Proteomes" id="UP001303373">
    <property type="component" value="Chromosome 3"/>
</dbReference>
<accession>A0AAQ3M0J8</accession>
<comment type="domain">
    <text evidence="10">The DHHC domain is required for palmitoyltransferase activity.</text>
</comment>
<dbReference type="AlphaFoldDB" id="A0AAQ3M0J8"/>
<keyword evidence="7" id="KW-0449">Lipoprotein</keyword>
<feature type="region of interest" description="Disordered" evidence="11">
    <location>
        <begin position="346"/>
        <end position="379"/>
    </location>
</feature>
<evidence type="ECO:0000256" key="7">
    <source>
        <dbReference type="ARBA" id="ARBA00023288"/>
    </source>
</evidence>
<dbReference type="PANTHER" id="PTHR12246">
    <property type="entry name" value="PALMITOYLTRANSFERASE ZDHHC16"/>
    <property type="match status" value="1"/>
</dbReference>
<feature type="transmembrane region" description="Helical" evidence="10">
    <location>
        <begin position="42"/>
        <end position="62"/>
    </location>
</feature>
<feature type="compositionally biased region" description="Low complexity" evidence="11">
    <location>
        <begin position="549"/>
        <end position="565"/>
    </location>
</feature>
<evidence type="ECO:0000256" key="6">
    <source>
        <dbReference type="ARBA" id="ARBA00023139"/>
    </source>
</evidence>
<evidence type="ECO:0000256" key="5">
    <source>
        <dbReference type="ARBA" id="ARBA00023136"/>
    </source>
</evidence>
<dbReference type="EMBL" id="CP138582">
    <property type="protein sequence ID" value="WPG99304.1"/>
    <property type="molecule type" value="Genomic_DNA"/>
</dbReference>
<feature type="transmembrane region" description="Helical" evidence="10">
    <location>
        <begin position="255"/>
        <end position="280"/>
    </location>
</feature>
<name>A0AAQ3M0J8_9PEZI</name>
<feature type="compositionally biased region" description="Polar residues" evidence="11">
    <location>
        <begin position="357"/>
        <end position="369"/>
    </location>
</feature>
<comment type="catalytic activity">
    <reaction evidence="9 10">
        <text>L-cysteinyl-[protein] + hexadecanoyl-CoA = S-hexadecanoyl-L-cysteinyl-[protein] + CoA</text>
        <dbReference type="Rhea" id="RHEA:36683"/>
        <dbReference type="Rhea" id="RHEA-COMP:10131"/>
        <dbReference type="Rhea" id="RHEA-COMP:11032"/>
        <dbReference type="ChEBI" id="CHEBI:29950"/>
        <dbReference type="ChEBI" id="CHEBI:57287"/>
        <dbReference type="ChEBI" id="CHEBI:57379"/>
        <dbReference type="ChEBI" id="CHEBI:74151"/>
        <dbReference type="EC" id="2.3.1.225"/>
    </reaction>
</comment>
<keyword evidence="4 10" id="KW-1133">Transmembrane helix</keyword>
<feature type="compositionally biased region" description="Basic residues" evidence="11">
    <location>
        <begin position="602"/>
        <end position="614"/>
    </location>
</feature>
<keyword evidence="6" id="KW-0564">Palmitate</keyword>
<organism evidence="13 14">
    <name type="scientific">Acrodontium crateriforme</name>
    <dbReference type="NCBI Taxonomy" id="150365"/>
    <lineage>
        <taxon>Eukaryota</taxon>
        <taxon>Fungi</taxon>
        <taxon>Dikarya</taxon>
        <taxon>Ascomycota</taxon>
        <taxon>Pezizomycotina</taxon>
        <taxon>Dothideomycetes</taxon>
        <taxon>Dothideomycetidae</taxon>
        <taxon>Mycosphaerellales</taxon>
        <taxon>Teratosphaeriaceae</taxon>
        <taxon>Acrodontium</taxon>
    </lineage>
</organism>
<evidence type="ECO:0000256" key="3">
    <source>
        <dbReference type="ARBA" id="ARBA00022692"/>
    </source>
</evidence>
<feature type="compositionally biased region" description="Gly residues" evidence="11">
    <location>
        <begin position="471"/>
        <end position="485"/>
    </location>
</feature>
<evidence type="ECO:0000256" key="4">
    <source>
        <dbReference type="ARBA" id="ARBA00022989"/>
    </source>
</evidence>
<evidence type="ECO:0000313" key="14">
    <source>
        <dbReference type="Proteomes" id="UP001303373"/>
    </source>
</evidence>
<evidence type="ECO:0000259" key="12">
    <source>
        <dbReference type="Pfam" id="PF01529"/>
    </source>
</evidence>
<comment type="subcellular location">
    <subcellularLocation>
        <location evidence="1">Membrane</location>
        <topology evidence="1">Multi-pass membrane protein</topology>
    </subcellularLocation>
</comment>
<keyword evidence="8 10" id="KW-0012">Acyltransferase</keyword>
<evidence type="ECO:0000256" key="10">
    <source>
        <dbReference type="RuleBase" id="RU079119"/>
    </source>
</evidence>
<feature type="domain" description="Palmitoyltransferase DHHC" evidence="12">
    <location>
        <begin position="165"/>
        <end position="291"/>
    </location>
</feature>
<feature type="transmembrane region" description="Helical" evidence="10">
    <location>
        <begin position="82"/>
        <end position="103"/>
    </location>
</feature>
<proteinExistence type="inferred from homology"/>
<dbReference type="InterPro" id="IPR039859">
    <property type="entry name" value="PFA4/ZDH16/20/ERF2-like"/>
</dbReference>
<keyword evidence="2 10" id="KW-0808">Transferase</keyword>
<gene>
    <name evidence="13" type="ORF">R9X50_00211700</name>
</gene>
<keyword evidence="14" id="KW-1185">Reference proteome</keyword>
<feature type="transmembrane region" description="Helical" evidence="10">
    <location>
        <begin position="212"/>
        <end position="235"/>
    </location>
</feature>
<keyword evidence="5 10" id="KW-0472">Membrane</keyword>
<evidence type="ECO:0000256" key="1">
    <source>
        <dbReference type="ARBA" id="ARBA00004141"/>
    </source>
</evidence>